<gene>
    <name evidence="3" type="primary">NYNRIN</name>
    <name evidence="3" type="ORF">BLAG_LOCUS9763</name>
</gene>
<dbReference type="AlphaFoldDB" id="A0A8K0EEZ6"/>
<dbReference type="InterPro" id="IPR050951">
    <property type="entry name" value="Retrovirus_Pol_polyprotein"/>
</dbReference>
<dbReference type="OrthoDB" id="10047206at2759"/>
<feature type="domain" description="Integrase catalytic" evidence="2">
    <location>
        <begin position="79"/>
        <end position="160"/>
    </location>
</feature>
<protein>
    <submittedName>
        <fullName evidence="3">NYNRIN protein</fullName>
    </submittedName>
</protein>
<organism evidence="3 4">
    <name type="scientific">Branchiostoma lanceolatum</name>
    <name type="common">Common lancelet</name>
    <name type="synonym">Amphioxus lanceolatum</name>
    <dbReference type="NCBI Taxonomy" id="7740"/>
    <lineage>
        <taxon>Eukaryota</taxon>
        <taxon>Metazoa</taxon>
        <taxon>Chordata</taxon>
        <taxon>Cephalochordata</taxon>
        <taxon>Leptocardii</taxon>
        <taxon>Amphioxiformes</taxon>
        <taxon>Branchiostomatidae</taxon>
        <taxon>Branchiostoma</taxon>
    </lineage>
</organism>
<dbReference type="Gene3D" id="3.30.420.10">
    <property type="entry name" value="Ribonuclease H-like superfamily/Ribonuclease H"/>
    <property type="match status" value="1"/>
</dbReference>
<dbReference type="InterPro" id="IPR012337">
    <property type="entry name" value="RNaseH-like_sf"/>
</dbReference>
<accession>A0A8K0EEZ6</accession>
<dbReference type="GO" id="GO:0003676">
    <property type="term" value="F:nucleic acid binding"/>
    <property type="evidence" value="ECO:0007669"/>
    <property type="project" value="InterPro"/>
</dbReference>
<proteinExistence type="predicted"/>
<dbReference type="Proteomes" id="UP000838412">
    <property type="component" value="Chromosome 16"/>
</dbReference>
<dbReference type="EMBL" id="OV696701">
    <property type="protein sequence ID" value="CAH1248423.1"/>
    <property type="molecule type" value="Genomic_DNA"/>
</dbReference>
<dbReference type="PANTHER" id="PTHR37984:SF15">
    <property type="entry name" value="INTEGRASE CATALYTIC DOMAIN-CONTAINING PROTEIN"/>
    <property type="match status" value="1"/>
</dbReference>
<evidence type="ECO:0000259" key="2">
    <source>
        <dbReference type="PROSITE" id="PS50994"/>
    </source>
</evidence>
<dbReference type="PROSITE" id="PS50994">
    <property type="entry name" value="INTEGRASE"/>
    <property type="match status" value="1"/>
</dbReference>
<evidence type="ECO:0000313" key="4">
    <source>
        <dbReference type="Proteomes" id="UP000838412"/>
    </source>
</evidence>
<dbReference type="Pfam" id="PF00665">
    <property type="entry name" value="rve"/>
    <property type="match status" value="1"/>
</dbReference>
<evidence type="ECO:0000313" key="3">
    <source>
        <dbReference type="EMBL" id="CAH1248423.1"/>
    </source>
</evidence>
<dbReference type="InterPro" id="IPR036397">
    <property type="entry name" value="RNaseH_sf"/>
</dbReference>
<dbReference type="PANTHER" id="PTHR37984">
    <property type="entry name" value="PROTEIN CBG26694"/>
    <property type="match status" value="1"/>
</dbReference>
<dbReference type="GO" id="GO:0015074">
    <property type="term" value="P:DNA integration"/>
    <property type="evidence" value="ECO:0007669"/>
    <property type="project" value="InterPro"/>
</dbReference>
<dbReference type="InterPro" id="IPR001584">
    <property type="entry name" value="Integrase_cat-core"/>
</dbReference>
<dbReference type="SUPFAM" id="SSF53098">
    <property type="entry name" value="Ribonuclease H-like"/>
    <property type="match status" value="1"/>
</dbReference>
<name>A0A8K0EEZ6_BRALA</name>
<evidence type="ECO:0000256" key="1">
    <source>
        <dbReference type="SAM" id="MobiDB-lite"/>
    </source>
</evidence>
<keyword evidence="4" id="KW-1185">Reference proteome</keyword>
<reference evidence="3" key="1">
    <citation type="submission" date="2022-01" db="EMBL/GenBank/DDBJ databases">
        <authorList>
            <person name="Braso-Vives M."/>
        </authorList>
    </citation>
    <scope>NUCLEOTIDE SEQUENCE</scope>
</reference>
<sequence>MYRSEIFHRAHSTPVGEDPRQGEAERRCADTGLQQRGQEEELFNSLHKDVKAHCQSREECQKAAKGLAINRIPLIPLPIIEEPFRRIAMDVVEPLERSKTGNKYVLVVCDYATRYPEAIPMRSVDAKHVAEELIKKFARVGIPEEILTDQGTVFMSQLLK</sequence>
<feature type="compositionally biased region" description="Basic and acidic residues" evidence="1">
    <location>
        <begin position="17"/>
        <end position="26"/>
    </location>
</feature>
<feature type="region of interest" description="Disordered" evidence="1">
    <location>
        <begin position="1"/>
        <end position="26"/>
    </location>
</feature>